<evidence type="ECO:0000313" key="3">
    <source>
        <dbReference type="WBParaSite" id="GPUH_0001831901-mRNA-1"/>
    </source>
</evidence>
<dbReference type="AlphaFoldDB" id="A0A183EBF3"/>
<dbReference type="OrthoDB" id="5845716at2759"/>
<proteinExistence type="predicted"/>
<dbReference type="WBParaSite" id="GPUH_0001831901-mRNA-1">
    <property type="protein sequence ID" value="GPUH_0001831901-mRNA-1"/>
    <property type="gene ID" value="GPUH_0001831901"/>
</dbReference>
<reference evidence="1 2" key="2">
    <citation type="submission" date="2018-11" db="EMBL/GenBank/DDBJ databases">
        <authorList>
            <consortium name="Pathogen Informatics"/>
        </authorList>
    </citation>
    <scope>NUCLEOTIDE SEQUENCE [LARGE SCALE GENOMIC DNA]</scope>
</reference>
<reference evidence="3" key="1">
    <citation type="submission" date="2016-06" db="UniProtKB">
        <authorList>
            <consortium name="WormBaseParasite"/>
        </authorList>
    </citation>
    <scope>IDENTIFICATION</scope>
</reference>
<gene>
    <name evidence="1" type="ORF">GPUH_LOCUS18293</name>
</gene>
<evidence type="ECO:0000313" key="2">
    <source>
        <dbReference type="Proteomes" id="UP000271098"/>
    </source>
</evidence>
<accession>A0A183EBF3</accession>
<dbReference type="SUPFAM" id="SSF101690">
    <property type="entry name" value="PAZ domain"/>
    <property type="match status" value="1"/>
</dbReference>
<sequence>MRIHSMSRITMARGTHYAFGCGKLFLVDGKEYHLEGQPLNEGRTLVSGVEKGIRFIERSGGSIIPALVVDRKAFFITFGLKKLVLVNSDQKWRGRLIPRLTRSLFFEFVHKISDLIRDFRLEHLSCSNRAFLASGLSDIPTADIRGDWPAVRLVKKGVTTYFPIEILRVAPCQRVPLNKQTPTQMKNAIKSVHYNPFMAAFGVRISSASLTVSQNFSKFSDYYKAVRSVIMKLQFVRGHRRAAPKIKYSDMQDKHAIIDIDAENVGCKDLVFFKKPNCLRNCLVVAGELANVGKGVFDWSSAAVLVHYLGRAEGRKNDYVSRSSKCVGIVFWCGHLLATENLVALIK</sequence>
<dbReference type="EMBL" id="UYRT01086510">
    <property type="protein sequence ID" value="VDN31427.1"/>
    <property type="molecule type" value="Genomic_DNA"/>
</dbReference>
<name>A0A183EBF3_9BILA</name>
<protein>
    <submittedName>
        <fullName evidence="3">Protein kinase domain-containing protein</fullName>
    </submittedName>
</protein>
<organism evidence="3">
    <name type="scientific">Gongylonema pulchrum</name>
    <dbReference type="NCBI Taxonomy" id="637853"/>
    <lineage>
        <taxon>Eukaryota</taxon>
        <taxon>Metazoa</taxon>
        <taxon>Ecdysozoa</taxon>
        <taxon>Nematoda</taxon>
        <taxon>Chromadorea</taxon>
        <taxon>Rhabditida</taxon>
        <taxon>Spirurina</taxon>
        <taxon>Spiruromorpha</taxon>
        <taxon>Spiruroidea</taxon>
        <taxon>Gongylonematidae</taxon>
        <taxon>Gongylonema</taxon>
    </lineage>
</organism>
<evidence type="ECO:0000313" key="1">
    <source>
        <dbReference type="EMBL" id="VDN31427.1"/>
    </source>
</evidence>
<dbReference type="Proteomes" id="UP000271098">
    <property type="component" value="Unassembled WGS sequence"/>
</dbReference>
<dbReference type="InterPro" id="IPR036085">
    <property type="entry name" value="PAZ_dom_sf"/>
</dbReference>
<keyword evidence="2" id="KW-1185">Reference proteome</keyword>